<name>A0ABY2DLQ4_9ACTN</name>
<accession>A0ABY2DLQ4</accession>
<organism evidence="1 2">
    <name type="scientific">Micromonospora fluostatini</name>
    <dbReference type="NCBI Taxonomy" id="1629071"/>
    <lineage>
        <taxon>Bacteria</taxon>
        <taxon>Bacillati</taxon>
        <taxon>Actinomycetota</taxon>
        <taxon>Actinomycetes</taxon>
        <taxon>Micromonosporales</taxon>
        <taxon>Micromonosporaceae</taxon>
        <taxon>Micromonospora</taxon>
    </lineage>
</organism>
<dbReference type="Proteomes" id="UP000295626">
    <property type="component" value="Unassembled WGS sequence"/>
</dbReference>
<gene>
    <name evidence="1" type="ORF">E1091_01130</name>
</gene>
<comment type="caution">
    <text evidence="1">The sequence shown here is derived from an EMBL/GenBank/DDBJ whole genome shotgun (WGS) entry which is preliminary data.</text>
</comment>
<sequence>MARFTAAKLQQRAQAKRTVEPFEYELEDGRVLRFADPKGLHLKTLKELRGGDIHDNLLALLGQESYDLLMAQPEVDIYFVEALLEEYNTHHGVAEQGE</sequence>
<evidence type="ECO:0000313" key="1">
    <source>
        <dbReference type="EMBL" id="TDC02279.1"/>
    </source>
</evidence>
<reference evidence="1 2" key="1">
    <citation type="submission" date="2019-02" db="EMBL/GenBank/DDBJ databases">
        <title>Draft genome sequences of novel Actinobacteria.</title>
        <authorList>
            <person name="Sahin N."/>
            <person name="Ay H."/>
            <person name="Saygin H."/>
        </authorList>
    </citation>
    <scope>NUCLEOTIDE SEQUENCE [LARGE SCALE GENOMIC DNA]</scope>
    <source>
        <strain evidence="1 2">JCM 30529</strain>
    </source>
</reference>
<keyword evidence="2" id="KW-1185">Reference proteome</keyword>
<dbReference type="EMBL" id="SMKE01000013">
    <property type="protein sequence ID" value="TDC02279.1"/>
    <property type="molecule type" value="Genomic_DNA"/>
</dbReference>
<evidence type="ECO:0008006" key="3">
    <source>
        <dbReference type="Google" id="ProtNLM"/>
    </source>
</evidence>
<protein>
    <recommendedName>
        <fullName evidence="3">Phage tail assembly protein</fullName>
    </recommendedName>
</protein>
<proteinExistence type="predicted"/>
<evidence type="ECO:0000313" key="2">
    <source>
        <dbReference type="Proteomes" id="UP000295626"/>
    </source>
</evidence>